<keyword evidence="1" id="KW-0732">Signal</keyword>
<evidence type="ECO:0000313" key="3">
    <source>
        <dbReference type="EMBL" id="CAD8350054.1"/>
    </source>
</evidence>
<dbReference type="Gene3D" id="3.90.1410.10">
    <property type="entry name" value="set domain protein methyltransferase, domain 1"/>
    <property type="match status" value="1"/>
</dbReference>
<dbReference type="EMBL" id="HBEI01000136">
    <property type="protein sequence ID" value="CAD8350054.1"/>
    <property type="molecule type" value="Transcribed_RNA"/>
</dbReference>
<accession>A0A7S0FAV5</accession>
<dbReference type="SUPFAM" id="SSF82199">
    <property type="entry name" value="SET domain"/>
    <property type="match status" value="1"/>
</dbReference>
<sequence length="466" mass="53422">MYTPLSLLFVCLCGITSTSFAFQQSHLLPLSKPIRRSKLFVHDTKLHYSSLASKIDISETSTRDMSSLFDWASNYGVQMSDCFQFTADDEGEGDGLNNVYVITNQDLPQETPILCVPNELILTGNKAREEFGDEAYAAEQVLSSYGQEQIIKFYLFLKILKEYELGEESPYFYWLNSLPRYFSNGASMTDFCYGCLPPFAASLAQQEKKRMKAFIKVLRRIPSLSSETKNYEDLTKWAFAVVNTRSFEIPMNGDFCIVPMGDYVNHGGYDEINVERSFDDEGNFYFYSTENIPAGSPLKISYGDSTNPSKLLAQYGFLDDTSPATYCKYIIENPSPEVINMGYPSQMLFYNNGGISDSVWDIILYEQLKVDPQQQQAFYQACMIGDEATRQSYHQEYFGYTFQELQKHVDYLMNELEELEIGIETQSKQGRYADRYPRLPLLMRHNEFIKNIIELVQQNLNSMVGS</sequence>
<dbReference type="CDD" id="cd10527">
    <property type="entry name" value="SET_LSMT"/>
    <property type="match status" value="1"/>
</dbReference>
<dbReference type="PROSITE" id="PS50280">
    <property type="entry name" value="SET"/>
    <property type="match status" value="1"/>
</dbReference>
<dbReference type="Pfam" id="PF00856">
    <property type="entry name" value="SET"/>
    <property type="match status" value="1"/>
</dbReference>
<feature type="signal peptide" evidence="1">
    <location>
        <begin position="1"/>
        <end position="21"/>
    </location>
</feature>
<dbReference type="GO" id="GO:0016279">
    <property type="term" value="F:protein-lysine N-methyltransferase activity"/>
    <property type="evidence" value="ECO:0007669"/>
    <property type="project" value="TreeGrafter"/>
</dbReference>
<dbReference type="InterPro" id="IPR046341">
    <property type="entry name" value="SET_dom_sf"/>
</dbReference>
<name>A0A7S0FAV5_9STRA</name>
<dbReference type="InterPro" id="IPR050600">
    <property type="entry name" value="SETD3_SETD6_MTase"/>
</dbReference>
<evidence type="ECO:0000256" key="1">
    <source>
        <dbReference type="SAM" id="SignalP"/>
    </source>
</evidence>
<evidence type="ECO:0000259" key="2">
    <source>
        <dbReference type="PROSITE" id="PS50280"/>
    </source>
</evidence>
<dbReference type="PANTHER" id="PTHR13271">
    <property type="entry name" value="UNCHARACTERIZED PUTATIVE METHYLTRANSFERASE"/>
    <property type="match status" value="1"/>
</dbReference>
<feature type="chain" id="PRO_5030673393" description="SET domain-containing protein" evidence="1">
    <location>
        <begin position="22"/>
        <end position="466"/>
    </location>
</feature>
<dbReference type="AlphaFoldDB" id="A0A7S0FAV5"/>
<dbReference type="InterPro" id="IPR001214">
    <property type="entry name" value="SET_dom"/>
</dbReference>
<reference evidence="3" key="1">
    <citation type="submission" date="2021-01" db="EMBL/GenBank/DDBJ databases">
        <authorList>
            <person name="Corre E."/>
            <person name="Pelletier E."/>
            <person name="Niang G."/>
            <person name="Scheremetjew M."/>
            <person name="Finn R."/>
            <person name="Kale V."/>
            <person name="Holt S."/>
            <person name="Cochrane G."/>
            <person name="Meng A."/>
            <person name="Brown T."/>
            <person name="Cohen L."/>
        </authorList>
    </citation>
    <scope>NUCLEOTIDE SEQUENCE</scope>
    <source>
        <strain evidence="3">CCMP 1694</strain>
    </source>
</reference>
<proteinExistence type="predicted"/>
<feature type="domain" description="SET" evidence="2">
    <location>
        <begin position="81"/>
        <end position="303"/>
    </location>
</feature>
<dbReference type="PANTHER" id="PTHR13271:SF137">
    <property type="entry name" value="SET DOMAIN-CONTAINING PROTEIN"/>
    <property type="match status" value="1"/>
</dbReference>
<protein>
    <recommendedName>
        <fullName evidence="2">SET domain-containing protein</fullName>
    </recommendedName>
</protein>
<gene>
    <name evidence="3" type="ORF">RSET0789_LOCUS103</name>
</gene>
<organism evidence="3">
    <name type="scientific">Sundstroemia setigera</name>
    <dbReference type="NCBI Taxonomy" id="3005"/>
    <lineage>
        <taxon>Eukaryota</taxon>
        <taxon>Sar</taxon>
        <taxon>Stramenopiles</taxon>
        <taxon>Ochrophyta</taxon>
        <taxon>Bacillariophyta</taxon>
        <taxon>Coscinodiscophyceae</taxon>
        <taxon>Rhizosoleniophycidae</taxon>
        <taxon>Rhizosoleniales</taxon>
        <taxon>Rhizosoleniaceae</taxon>
        <taxon>Sundstroemia</taxon>
    </lineage>
</organism>